<dbReference type="InterPro" id="IPR023346">
    <property type="entry name" value="Lysozyme-like_dom_sf"/>
</dbReference>
<organism evidence="2 3">
    <name type="scientific">Deinococcus multiflagellatus</name>
    <dbReference type="NCBI Taxonomy" id="1656887"/>
    <lineage>
        <taxon>Bacteria</taxon>
        <taxon>Thermotogati</taxon>
        <taxon>Deinococcota</taxon>
        <taxon>Deinococci</taxon>
        <taxon>Deinococcales</taxon>
        <taxon>Deinococcaceae</taxon>
        <taxon>Deinococcus</taxon>
    </lineage>
</organism>
<dbReference type="PANTHER" id="PTHR34408">
    <property type="entry name" value="FAMILY PROTEIN, PUTATIVE-RELATED"/>
    <property type="match status" value="1"/>
</dbReference>
<feature type="region of interest" description="Disordered" evidence="1">
    <location>
        <begin position="206"/>
        <end position="228"/>
    </location>
</feature>
<proteinExistence type="predicted"/>
<name>A0ABW1ZTK2_9DEIO</name>
<dbReference type="InterPro" id="IPR052354">
    <property type="entry name" value="Cell_Wall_Dynamics_Protein"/>
</dbReference>
<sequence>MITAAQLRRIRPGTAPADAEVAARVLSVAAAEHGITTRLRLAAWLANIAQESGFRNVREDLYYRDPTRIANIFRTAFQGSAAAARPYIKNPVALANRAYANRLGNGSEASGDGHRYRGGGYIQLTGRSMYRAHSRPGLNLEAHPELIEDPQLSARVAASYWQRCGANAAADAGDIDRTRALVNGPAMLHRDEVRVFYRRALQALPAQVTPPPRRPPVPRHGPRPPQCGCRCATRRASPFPASW</sequence>
<dbReference type="SUPFAM" id="SSF53955">
    <property type="entry name" value="Lysozyme-like"/>
    <property type="match status" value="1"/>
</dbReference>
<dbReference type="PANTHER" id="PTHR34408:SF1">
    <property type="entry name" value="GLYCOSYL HYDROLASE FAMILY 19 DOMAIN-CONTAINING PROTEIN HI_1415"/>
    <property type="match status" value="1"/>
</dbReference>
<keyword evidence="2" id="KW-0378">Hydrolase</keyword>
<dbReference type="GO" id="GO:0016787">
    <property type="term" value="F:hydrolase activity"/>
    <property type="evidence" value="ECO:0007669"/>
    <property type="project" value="UniProtKB-KW"/>
</dbReference>
<dbReference type="Proteomes" id="UP001596317">
    <property type="component" value="Unassembled WGS sequence"/>
</dbReference>
<evidence type="ECO:0000313" key="2">
    <source>
        <dbReference type="EMBL" id="MFC6662842.1"/>
    </source>
</evidence>
<protein>
    <submittedName>
        <fullName evidence="2">Glycoside hydrolase family 19 protein</fullName>
    </submittedName>
</protein>
<accession>A0ABW1ZTK2</accession>
<dbReference type="RefSeq" id="WP_380058764.1">
    <property type="nucleotide sequence ID" value="NZ_JBHSWB010000002.1"/>
</dbReference>
<gene>
    <name evidence="2" type="ORF">ACFP90_22635</name>
</gene>
<evidence type="ECO:0000256" key="1">
    <source>
        <dbReference type="SAM" id="MobiDB-lite"/>
    </source>
</evidence>
<dbReference type="EMBL" id="JBHSWB010000002">
    <property type="protein sequence ID" value="MFC6662842.1"/>
    <property type="molecule type" value="Genomic_DNA"/>
</dbReference>
<reference evidence="3" key="1">
    <citation type="journal article" date="2019" name="Int. J. Syst. Evol. Microbiol.">
        <title>The Global Catalogue of Microorganisms (GCM) 10K type strain sequencing project: providing services to taxonomists for standard genome sequencing and annotation.</title>
        <authorList>
            <consortium name="The Broad Institute Genomics Platform"/>
            <consortium name="The Broad Institute Genome Sequencing Center for Infectious Disease"/>
            <person name="Wu L."/>
            <person name="Ma J."/>
        </authorList>
    </citation>
    <scope>NUCLEOTIDE SEQUENCE [LARGE SCALE GENOMIC DNA]</scope>
    <source>
        <strain evidence="3">CCUG 63830</strain>
    </source>
</reference>
<comment type="caution">
    <text evidence="2">The sequence shown here is derived from an EMBL/GenBank/DDBJ whole genome shotgun (WGS) entry which is preliminary data.</text>
</comment>
<evidence type="ECO:0000313" key="3">
    <source>
        <dbReference type="Proteomes" id="UP001596317"/>
    </source>
</evidence>
<keyword evidence="3" id="KW-1185">Reference proteome</keyword>
<dbReference type="Gene3D" id="1.10.530.10">
    <property type="match status" value="1"/>
</dbReference>